<organism evidence="9 10">
    <name type="scientific">Acinetobacter nectaris CIP 110549</name>
    <dbReference type="NCBI Taxonomy" id="1392540"/>
    <lineage>
        <taxon>Bacteria</taxon>
        <taxon>Pseudomonadati</taxon>
        <taxon>Pseudomonadota</taxon>
        <taxon>Gammaproteobacteria</taxon>
        <taxon>Moraxellales</taxon>
        <taxon>Moraxellaceae</taxon>
        <taxon>Acinetobacter</taxon>
    </lineage>
</organism>
<feature type="domain" description="Erythronate-4-phosphate dehydrogenase dimerisation" evidence="8">
    <location>
        <begin position="296"/>
        <end position="350"/>
    </location>
</feature>
<proteinExistence type="inferred from homology"/>
<comment type="pathway">
    <text evidence="5">Cofactor biosynthesis; pyridoxine 5'-phosphate biosynthesis; pyridoxine 5'-phosphate from D-erythrose 4-phosphate: step 2/5.</text>
</comment>
<accession>V2T5N0</accession>
<dbReference type="HOGENOM" id="CLU_019796_4_0_6"/>
<dbReference type="Proteomes" id="UP000023785">
    <property type="component" value="Unassembled WGS sequence"/>
</dbReference>
<feature type="domain" description="D-isomer specific 2-hydroxyacid dehydrogenase catalytic" evidence="6">
    <location>
        <begin position="16"/>
        <end position="276"/>
    </location>
</feature>
<dbReference type="eggNOG" id="COG0111">
    <property type="taxonomic scope" value="Bacteria"/>
</dbReference>
<dbReference type="GO" id="GO:0051287">
    <property type="term" value="F:NAD binding"/>
    <property type="evidence" value="ECO:0007669"/>
    <property type="project" value="InterPro"/>
</dbReference>
<evidence type="ECO:0000313" key="9">
    <source>
        <dbReference type="EMBL" id="ESK37743.1"/>
    </source>
</evidence>
<dbReference type="PROSITE" id="PS00065">
    <property type="entry name" value="D_2_HYDROXYACID_DH_1"/>
    <property type="match status" value="1"/>
</dbReference>
<keyword evidence="2 5" id="KW-0560">Oxidoreductase</keyword>
<dbReference type="UniPathway" id="UPA00244">
    <property type="reaction ID" value="UER00310"/>
</dbReference>
<feature type="binding site" evidence="5">
    <location>
        <position position="45"/>
    </location>
    <ligand>
        <name>substrate</name>
    </ligand>
</feature>
<comment type="subcellular location">
    <subcellularLocation>
        <location evidence="5">Cytoplasm</location>
    </subcellularLocation>
</comment>
<comment type="caution">
    <text evidence="9">The sequence shown here is derived from an EMBL/GenBank/DDBJ whole genome shotgun (WGS) entry which is preliminary data.</text>
</comment>
<dbReference type="Pfam" id="PF02826">
    <property type="entry name" value="2-Hacid_dh_C"/>
    <property type="match status" value="1"/>
</dbReference>
<dbReference type="GO" id="GO:0046983">
    <property type="term" value="F:protein dimerization activity"/>
    <property type="evidence" value="ECO:0007669"/>
    <property type="project" value="InterPro"/>
</dbReference>
<evidence type="ECO:0000259" key="6">
    <source>
        <dbReference type="Pfam" id="PF00389"/>
    </source>
</evidence>
<dbReference type="HAMAP" id="MF_01825">
    <property type="entry name" value="PdxB"/>
    <property type="match status" value="1"/>
</dbReference>
<keyword evidence="4 5" id="KW-0664">Pyridoxine biosynthesis</keyword>
<feature type="active site" description="Proton donor" evidence="5">
    <location>
        <position position="251"/>
    </location>
</feature>
<feature type="binding site" evidence="5">
    <location>
        <position position="146"/>
    </location>
    <ligand>
        <name>NAD(+)</name>
        <dbReference type="ChEBI" id="CHEBI:57540"/>
    </ligand>
</feature>
<dbReference type="STRING" id="1392540.P256_02179"/>
<dbReference type="PANTHER" id="PTHR42938">
    <property type="entry name" value="FORMATE DEHYDROGENASE 1"/>
    <property type="match status" value="1"/>
</dbReference>
<dbReference type="Pfam" id="PF11890">
    <property type="entry name" value="DUF3410"/>
    <property type="match status" value="1"/>
</dbReference>
<dbReference type="Pfam" id="PF00389">
    <property type="entry name" value="2-Hacid_dh"/>
    <property type="match status" value="1"/>
</dbReference>
<evidence type="ECO:0000313" key="10">
    <source>
        <dbReference type="Proteomes" id="UP000023785"/>
    </source>
</evidence>
<dbReference type="PATRIC" id="fig|1392540.3.peg.2098"/>
<feature type="domain" description="D-isomer specific 2-hydroxyacid dehydrogenase NAD-binding" evidence="7">
    <location>
        <begin position="115"/>
        <end position="253"/>
    </location>
</feature>
<name>V2T5N0_9GAMM</name>
<dbReference type="GO" id="GO:0036001">
    <property type="term" value="P:'de novo' pyridoxal 5'-phosphate biosynthetic process"/>
    <property type="evidence" value="ECO:0007669"/>
    <property type="project" value="TreeGrafter"/>
</dbReference>
<evidence type="ECO:0000259" key="8">
    <source>
        <dbReference type="Pfam" id="PF11890"/>
    </source>
</evidence>
<dbReference type="PANTHER" id="PTHR42938:SF9">
    <property type="entry name" value="FORMATE DEHYDROGENASE 1"/>
    <property type="match status" value="1"/>
</dbReference>
<dbReference type="AlphaFoldDB" id="V2T5N0"/>
<reference evidence="9 10" key="1">
    <citation type="submission" date="2013-10" db="EMBL/GenBank/DDBJ databases">
        <title>The Genome Sequence of Acinetobacter nectaris CIP 110549.</title>
        <authorList>
            <consortium name="The Broad Institute Genomics Platform"/>
            <consortium name="The Broad Institute Genome Sequencing Center for Infectious Disease"/>
            <person name="Cerqueira G."/>
            <person name="Feldgarden M."/>
            <person name="Courvalin P."/>
            <person name="Grillot-Courvalin C."/>
            <person name="Clermont D."/>
            <person name="Rocha E."/>
            <person name="Yoon E.-J."/>
            <person name="Nemec A."/>
            <person name="Young S.K."/>
            <person name="Zeng Q."/>
            <person name="Gargeya S."/>
            <person name="Fitzgerald M."/>
            <person name="Abouelleil A."/>
            <person name="Alvarado L."/>
            <person name="Berlin A.M."/>
            <person name="Chapman S.B."/>
            <person name="Gainer-Dewar J."/>
            <person name="Goldberg J."/>
            <person name="Gnerre S."/>
            <person name="Griggs A."/>
            <person name="Gujja S."/>
            <person name="Hansen M."/>
            <person name="Howarth C."/>
            <person name="Imamovic A."/>
            <person name="Ireland A."/>
            <person name="Larimer J."/>
            <person name="McCowan C."/>
            <person name="Murphy C."/>
            <person name="Pearson M."/>
            <person name="Poon T.W."/>
            <person name="Priest M."/>
            <person name="Roberts A."/>
            <person name="Saif S."/>
            <person name="Shea T."/>
            <person name="Sykes S."/>
            <person name="Wortman J."/>
            <person name="Nusbaum C."/>
            <person name="Birren B."/>
        </authorList>
    </citation>
    <scope>NUCLEOTIDE SEQUENCE [LARGE SCALE GENOMIC DNA]</scope>
    <source>
        <strain evidence="9 10">CIP 110549</strain>
    </source>
</reference>
<keyword evidence="1 5" id="KW-0963">Cytoplasm</keyword>
<evidence type="ECO:0000256" key="4">
    <source>
        <dbReference type="ARBA" id="ARBA00023096"/>
    </source>
</evidence>
<dbReference type="SUPFAM" id="SSF52283">
    <property type="entry name" value="Formate/glycerate dehydrogenase catalytic domain-like"/>
    <property type="match status" value="1"/>
</dbReference>
<evidence type="ECO:0000256" key="5">
    <source>
        <dbReference type="HAMAP-Rule" id="MF_01825"/>
    </source>
</evidence>
<dbReference type="InterPro" id="IPR006139">
    <property type="entry name" value="D-isomer_2_OHA_DH_cat_dom"/>
</dbReference>
<feature type="binding site" evidence="5">
    <location>
        <position position="66"/>
    </location>
    <ligand>
        <name>substrate</name>
    </ligand>
</feature>
<feature type="active site" evidence="5">
    <location>
        <position position="234"/>
    </location>
</feature>
<comment type="catalytic activity">
    <reaction evidence="5">
        <text>4-phospho-D-erythronate + NAD(+) = (R)-3-hydroxy-2-oxo-4-phosphooxybutanoate + NADH + H(+)</text>
        <dbReference type="Rhea" id="RHEA:18829"/>
        <dbReference type="ChEBI" id="CHEBI:15378"/>
        <dbReference type="ChEBI" id="CHEBI:57540"/>
        <dbReference type="ChEBI" id="CHEBI:57945"/>
        <dbReference type="ChEBI" id="CHEBI:58538"/>
        <dbReference type="ChEBI" id="CHEBI:58766"/>
        <dbReference type="EC" id="1.1.1.290"/>
    </reaction>
</comment>
<evidence type="ECO:0000256" key="1">
    <source>
        <dbReference type="ARBA" id="ARBA00022490"/>
    </source>
</evidence>
<comment type="similarity">
    <text evidence="5">Belongs to the D-isomer specific 2-hydroxyacid dehydrogenase family. PdxB subfamily.</text>
</comment>
<keyword evidence="3 5" id="KW-0520">NAD</keyword>
<dbReference type="SUPFAM" id="SSF51735">
    <property type="entry name" value="NAD(P)-binding Rossmann-fold domains"/>
    <property type="match status" value="1"/>
</dbReference>
<dbReference type="InterPro" id="IPR006140">
    <property type="entry name" value="D-isomer_DH_NAD-bd"/>
</dbReference>
<dbReference type="InterPro" id="IPR024531">
    <property type="entry name" value="Erythronate-4-P_DHase_dimer"/>
</dbReference>
<dbReference type="Gene3D" id="3.30.1370.170">
    <property type="match status" value="1"/>
</dbReference>
<feature type="active site" evidence="5">
    <location>
        <position position="206"/>
    </location>
</feature>
<dbReference type="RefSeq" id="WP_023273789.1">
    <property type="nucleotide sequence ID" value="NZ_KI530735.1"/>
</dbReference>
<dbReference type="OrthoDB" id="9770208at2"/>
<feature type="binding site" evidence="5">
    <location>
        <position position="255"/>
    </location>
    <ligand>
        <name>substrate</name>
    </ligand>
</feature>
<gene>
    <name evidence="5" type="primary">pdxB</name>
    <name evidence="9" type="ORF">P256_02179</name>
</gene>
<dbReference type="EMBL" id="AYER01000009">
    <property type="protein sequence ID" value="ESK37743.1"/>
    <property type="molecule type" value="Genomic_DNA"/>
</dbReference>
<dbReference type="GO" id="GO:0005829">
    <property type="term" value="C:cytosol"/>
    <property type="evidence" value="ECO:0007669"/>
    <property type="project" value="TreeGrafter"/>
</dbReference>
<dbReference type="Gene3D" id="3.40.50.720">
    <property type="entry name" value="NAD(P)-binding Rossmann-like Domain"/>
    <property type="match status" value="2"/>
</dbReference>
<evidence type="ECO:0000256" key="2">
    <source>
        <dbReference type="ARBA" id="ARBA00023002"/>
    </source>
</evidence>
<dbReference type="InterPro" id="IPR020921">
    <property type="entry name" value="Erythronate-4-P_DHase"/>
</dbReference>
<dbReference type="GO" id="GO:0033711">
    <property type="term" value="F:4-phosphoerythronate dehydrogenase activity"/>
    <property type="evidence" value="ECO:0007669"/>
    <property type="project" value="UniProtKB-EC"/>
</dbReference>
<evidence type="ECO:0000256" key="3">
    <source>
        <dbReference type="ARBA" id="ARBA00023027"/>
    </source>
</evidence>
<feature type="binding site" evidence="5">
    <location>
        <position position="229"/>
    </location>
    <ligand>
        <name>NAD(+)</name>
        <dbReference type="ChEBI" id="CHEBI:57540"/>
    </ligand>
</feature>
<comment type="subunit">
    <text evidence="5">Homodimer.</text>
</comment>
<comment type="caution">
    <text evidence="5">Lacks conserved residue(s) required for the propagation of feature annotation.</text>
</comment>
<sequence length="356" mass="39953">MKIVADENLAFASYFFSDIAEIQLHAGRTLQAKDLAETKALLVRSVTKVNEDLLRDTQVNFVGSATIGTDHLDTDYLKSHHIQWSNAAGCNAQAVAEYVVTALAHLNIHFLEANKNFTLGIIGLGNVGRRLAHLAKLLGWNVVAYDPFVTIADVTQVELSALLQQAHAISIHVPLTKGGDYPTYHLFNDEVFQSLPKETIIINSARGAVISEQALLKDVKQTGRSVVLDVFEHEPLISEELLKHIALVTPHIAGYSLEGKARGTQMVYEAFCKYYQFIPNKDFKTQLPICEQFFEKSGDLKDILKKYIFEIYPILEDDQRLRACLKDGVVDQHSFDQLRKSYPLRREWTSHGADIS</sequence>
<dbReference type="InterPro" id="IPR029752">
    <property type="entry name" value="D-isomer_DH_CS1"/>
</dbReference>
<dbReference type="GO" id="GO:0008615">
    <property type="term" value="P:pyridoxine biosynthetic process"/>
    <property type="evidence" value="ECO:0007669"/>
    <property type="project" value="UniProtKB-UniRule"/>
</dbReference>
<evidence type="ECO:0000259" key="7">
    <source>
        <dbReference type="Pfam" id="PF02826"/>
    </source>
</evidence>
<protein>
    <recommendedName>
        <fullName evidence="5">Erythronate-4-phosphate dehydrogenase</fullName>
        <ecNumber evidence="5">1.1.1.290</ecNumber>
    </recommendedName>
</protein>
<comment type="function">
    <text evidence="5">Catalyzes the oxidation of erythronate-4-phosphate to 3-hydroxy-2-oxo-4-phosphonooxybutanoate.</text>
</comment>
<dbReference type="EC" id="1.1.1.290" evidence="5"/>
<dbReference type="InterPro" id="IPR038251">
    <property type="entry name" value="PdxB_dimer_sf"/>
</dbReference>
<dbReference type="CDD" id="cd12158">
    <property type="entry name" value="ErythrP_dh"/>
    <property type="match status" value="1"/>
</dbReference>
<feature type="binding site" evidence="5">
    <location>
        <position position="254"/>
    </location>
    <ligand>
        <name>NAD(+)</name>
        <dbReference type="ChEBI" id="CHEBI:57540"/>
    </ligand>
</feature>
<keyword evidence="10" id="KW-1185">Reference proteome</keyword>
<dbReference type="InterPro" id="IPR036291">
    <property type="entry name" value="NAD(P)-bd_dom_sf"/>
</dbReference>